<sequence length="1068" mass="118292">MFEGGGDWRMLQTAAHFRKIPLVAPSSYIMWKRRRQGGAGAGGVGEWKCRRQRHRGVQLHPSTGKHHEDGVTFFEGGHRTGLWKSQPQQSTEACVHSRKADRQESRKDTPQPEPFHREHERRLQEQVPALMAFLYRCTFSSAQVAGQKRSRESLQLMQQRVVGVASVLVYSISRSASDFQRSVGTQLVTRGKDGRLKLCNTFSWAISDDAVKKMLRDSNVFDVDSVFQPHESIHAATDNYEQKMLHTYLHSLVRNTVLHTTTLTAWRQSRVDVPRDQPGTFKLQRRPNGVVTYTDFTPTHQDFDLYLHAVADFFSRILEASSRTLPDMLDTLKGNSVDIEGLAEELAKVLPVLPPREPETTSVVEAHPPATMKCANALEEMIDSVEIFQGHLRLTAGTAKESGLARAKREEEQEQAADILESAEAAIATHAAETGVPTWDSLKSDHQKSSRLQVVLSWLGKTFKEAWTATTLRARVGKAWQEREGHNNRIYDVVEKMRDSPLIPSDISHKRLTRQEMVAVVKHFRGKDYRPRDTTPTPAIIKNGFQEVYTLLRAEDEAERAEADRTREERVRVDSSLLLQMVPINFFDKSFQELSEQSEGLTEGLTEKLTKGQYLAQQGTWHITNKYSEPYRGPLTTNDEDEIMKLGYPSVSMMLHLSVIEDYSLCLERTYSTASQCSAANNIKDVQFTMDSLCALLNSQVRRWGAGLDNGAALVEALAAASIFIQGYVLSQPPEGASLPEEIRAPITAVLSAFYTAQNQMSAMMKRATRARCPIAGDQGVWQHLSNPKLQALYPWLTPAMIGELHIQINNEMMATTSRSPMWEALIKDAGLLTGYSWHRMRDTGSVGLCQCFDMNCHLRRKIALALQLVAMLTYKAHHPGEIFTFLDVAQWCLEDYGDEHRGFFTFLTLPFGLVYRDNVVRKETSMDLRQAMLKIMLSMTAAPTATEAADHGAATAAAAPPAMAEVEAMATRPAVAEAVVPDVAMEETGPGAATAAAAPPAMAEVEAMAARPAVAEAVVPDVAMEETGPGAATAAAAPPAMAEVEALAARPAVAEAVVPNVAMEETG</sequence>
<keyword evidence="3" id="KW-1185">Reference proteome</keyword>
<protein>
    <submittedName>
        <fullName evidence="2">Uncharacterized protein</fullName>
    </submittedName>
</protein>
<evidence type="ECO:0000313" key="3">
    <source>
        <dbReference type="Proteomes" id="UP001190700"/>
    </source>
</evidence>
<feature type="non-terminal residue" evidence="2">
    <location>
        <position position="1068"/>
    </location>
</feature>
<feature type="region of interest" description="Disordered" evidence="1">
    <location>
        <begin position="80"/>
        <end position="120"/>
    </location>
</feature>
<dbReference type="AlphaFoldDB" id="A0AAE0F0S3"/>
<dbReference type="Proteomes" id="UP001190700">
    <property type="component" value="Unassembled WGS sequence"/>
</dbReference>
<organism evidence="2 3">
    <name type="scientific">Cymbomonas tetramitiformis</name>
    <dbReference type="NCBI Taxonomy" id="36881"/>
    <lineage>
        <taxon>Eukaryota</taxon>
        <taxon>Viridiplantae</taxon>
        <taxon>Chlorophyta</taxon>
        <taxon>Pyramimonadophyceae</taxon>
        <taxon>Pyramimonadales</taxon>
        <taxon>Pyramimonadaceae</taxon>
        <taxon>Cymbomonas</taxon>
    </lineage>
</organism>
<proteinExistence type="predicted"/>
<gene>
    <name evidence="2" type="ORF">CYMTET_43301</name>
</gene>
<dbReference type="EMBL" id="LGRX02029147">
    <property type="protein sequence ID" value="KAK3247192.1"/>
    <property type="molecule type" value="Genomic_DNA"/>
</dbReference>
<evidence type="ECO:0000256" key="1">
    <source>
        <dbReference type="SAM" id="MobiDB-lite"/>
    </source>
</evidence>
<feature type="compositionally biased region" description="Basic and acidic residues" evidence="1">
    <location>
        <begin position="98"/>
        <end position="120"/>
    </location>
</feature>
<reference evidence="2 3" key="1">
    <citation type="journal article" date="2015" name="Genome Biol. Evol.">
        <title>Comparative Genomics of a Bacterivorous Green Alga Reveals Evolutionary Causalities and Consequences of Phago-Mixotrophic Mode of Nutrition.</title>
        <authorList>
            <person name="Burns J.A."/>
            <person name="Paasch A."/>
            <person name="Narechania A."/>
            <person name="Kim E."/>
        </authorList>
    </citation>
    <scope>NUCLEOTIDE SEQUENCE [LARGE SCALE GENOMIC DNA]</scope>
    <source>
        <strain evidence="2 3">PLY_AMNH</strain>
    </source>
</reference>
<evidence type="ECO:0000313" key="2">
    <source>
        <dbReference type="EMBL" id="KAK3247192.1"/>
    </source>
</evidence>
<accession>A0AAE0F0S3</accession>
<comment type="caution">
    <text evidence="2">The sequence shown here is derived from an EMBL/GenBank/DDBJ whole genome shotgun (WGS) entry which is preliminary data.</text>
</comment>
<name>A0AAE0F0S3_9CHLO</name>
<feature type="compositionally biased region" description="Polar residues" evidence="1">
    <location>
        <begin position="83"/>
        <end position="92"/>
    </location>
</feature>